<proteinExistence type="predicted"/>
<protein>
    <submittedName>
        <fullName evidence="1">Uncharacterized protein</fullName>
    </submittedName>
</protein>
<accession>A0A5B7EVS0</accession>
<comment type="caution">
    <text evidence="1">The sequence shown here is derived from an EMBL/GenBank/DDBJ whole genome shotgun (WGS) entry which is preliminary data.</text>
</comment>
<name>A0A5B7EVS0_PORTR</name>
<keyword evidence="2" id="KW-1185">Reference proteome</keyword>
<gene>
    <name evidence="1" type="ORF">E2C01_030771</name>
</gene>
<reference evidence="1 2" key="1">
    <citation type="submission" date="2019-05" db="EMBL/GenBank/DDBJ databases">
        <title>Another draft genome of Portunus trituberculatus and its Hox gene families provides insights of decapod evolution.</title>
        <authorList>
            <person name="Jeong J.-H."/>
            <person name="Song I."/>
            <person name="Kim S."/>
            <person name="Choi T."/>
            <person name="Kim D."/>
            <person name="Ryu S."/>
            <person name="Kim W."/>
        </authorList>
    </citation>
    <scope>NUCLEOTIDE SEQUENCE [LARGE SCALE GENOMIC DNA]</scope>
    <source>
        <tissue evidence="1">Muscle</tissue>
    </source>
</reference>
<dbReference type="EMBL" id="VSRR010003739">
    <property type="protein sequence ID" value="MPC37297.1"/>
    <property type="molecule type" value="Genomic_DNA"/>
</dbReference>
<sequence length="69" mass="7604">MNSFSALRLHALSGRRERDEARQERSVRVAWDWHATNPSVGHPAQLLSLPGVGVAGAWEGEGGKRNHSF</sequence>
<evidence type="ECO:0000313" key="1">
    <source>
        <dbReference type="EMBL" id="MPC37297.1"/>
    </source>
</evidence>
<dbReference type="AlphaFoldDB" id="A0A5B7EVS0"/>
<evidence type="ECO:0000313" key="2">
    <source>
        <dbReference type="Proteomes" id="UP000324222"/>
    </source>
</evidence>
<organism evidence="1 2">
    <name type="scientific">Portunus trituberculatus</name>
    <name type="common">Swimming crab</name>
    <name type="synonym">Neptunus trituberculatus</name>
    <dbReference type="NCBI Taxonomy" id="210409"/>
    <lineage>
        <taxon>Eukaryota</taxon>
        <taxon>Metazoa</taxon>
        <taxon>Ecdysozoa</taxon>
        <taxon>Arthropoda</taxon>
        <taxon>Crustacea</taxon>
        <taxon>Multicrustacea</taxon>
        <taxon>Malacostraca</taxon>
        <taxon>Eumalacostraca</taxon>
        <taxon>Eucarida</taxon>
        <taxon>Decapoda</taxon>
        <taxon>Pleocyemata</taxon>
        <taxon>Brachyura</taxon>
        <taxon>Eubrachyura</taxon>
        <taxon>Portunoidea</taxon>
        <taxon>Portunidae</taxon>
        <taxon>Portuninae</taxon>
        <taxon>Portunus</taxon>
    </lineage>
</organism>
<dbReference type="Proteomes" id="UP000324222">
    <property type="component" value="Unassembled WGS sequence"/>
</dbReference>